<dbReference type="GO" id="GO:0016114">
    <property type="term" value="P:terpenoid biosynthetic process"/>
    <property type="evidence" value="ECO:0007669"/>
    <property type="project" value="InterPro"/>
</dbReference>
<dbReference type="Gene3D" id="3.30.230.10">
    <property type="match status" value="1"/>
</dbReference>
<dbReference type="Pfam" id="PF00288">
    <property type="entry name" value="GHMP_kinases_N"/>
    <property type="match status" value="1"/>
</dbReference>
<dbReference type="InterPro" id="IPR013750">
    <property type="entry name" value="GHMP_kinase_C_dom"/>
</dbReference>
<dbReference type="InterPro" id="IPR036554">
    <property type="entry name" value="GHMP_kinase_C_sf"/>
</dbReference>
<keyword evidence="6" id="KW-0067">ATP-binding</keyword>
<dbReference type="SUPFAM" id="SSF54211">
    <property type="entry name" value="Ribosomal protein S5 domain 2-like"/>
    <property type="match status" value="1"/>
</dbReference>
<dbReference type="EC" id="2.7.1.148" evidence="2"/>
<dbReference type="Gene3D" id="3.30.70.890">
    <property type="entry name" value="GHMP kinase, C-terminal domain"/>
    <property type="match status" value="1"/>
</dbReference>
<dbReference type="PIRSF" id="PIRSF010376">
    <property type="entry name" value="IspE"/>
    <property type="match status" value="1"/>
</dbReference>
<evidence type="ECO:0000256" key="1">
    <source>
        <dbReference type="ARBA" id="ARBA00009684"/>
    </source>
</evidence>
<comment type="similarity">
    <text evidence="1">Belongs to the GHMP kinase family. IspE subfamily.</text>
</comment>
<feature type="domain" description="GHMP kinase N-terminal" evidence="8">
    <location>
        <begin position="60"/>
        <end position="137"/>
    </location>
</feature>
<evidence type="ECO:0000256" key="6">
    <source>
        <dbReference type="ARBA" id="ARBA00022840"/>
    </source>
</evidence>
<evidence type="ECO:0000259" key="9">
    <source>
        <dbReference type="Pfam" id="PF08544"/>
    </source>
</evidence>
<dbReference type="AlphaFoldDB" id="A0A381QB01"/>
<evidence type="ECO:0000313" key="10">
    <source>
        <dbReference type="EMBL" id="SUZ76496.1"/>
    </source>
</evidence>
<gene>
    <name evidence="10" type="ORF">METZ01_LOCUS29350</name>
</gene>
<dbReference type="HAMAP" id="MF_00061">
    <property type="entry name" value="IspE"/>
    <property type="match status" value="1"/>
</dbReference>
<evidence type="ECO:0000256" key="3">
    <source>
        <dbReference type="ARBA" id="ARBA00022679"/>
    </source>
</evidence>
<keyword evidence="4" id="KW-0547">Nucleotide-binding</keyword>
<dbReference type="GO" id="GO:0005524">
    <property type="term" value="F:ATP binding"/>
    <property type="evidence" value="ECO:0007669"/>
    <property type="project" value="UniProtKB-KW"/>
</dbReference>
<organism evidence="10">
    <name type="scientific">marine metagenome</name>
    <dbReference type="NCBI Taxonomy" id="408172"/>
    <lineage>
        <taxon>unclassified sequences</taxon>
        <taxon>metagenomes</taxon>
        <taxon>ecological metagenomes</taxon>
    </lineage>
</organism>
<proteinExistence type="inferred from homology"/>
<dbReference type="PANTHER" id="PTHR43527:SF2">
    <property type="entry name" value="4-DIPHOSPHOCYTIDYL-2-C-METHYL-D-ERYTHRITOL KINASE, CHLOROPLASTIC"/>
    <property type="match status" value="1"/>
</dbReference>
<dbReference type="NCBIfam" id="TIGR00154">
    <property type="entry name" value="ispE"/>
    <property type="match status" value="1"/>
</dbReference>
<feature type="domain" description="GHMP kinase C-terminal" evidence="9">
    <location>
        <begin position="199"/>
        <end position="247"/>
    </location>
</feature>
<dbReference type="InterPro" id="IPR020568">
    <property type="entry name" value="Ribosomal_Su5_D2-typ_SF"/>
</dbReference>
<evidence type="ECO:0000256" key="4">
    <source>
        <dbReference type="ARBA" id="ARBA00022741"/>
    </source>
</evidence>
<evidence type="ECO:0000259" key="8">
    <source>
        <dbReference type="Pfam" id="PF00288"/>
    </source>
</evidence>
<keyword evidence="3" id="KW-0808">Transferase</keyword>
<dbReference type="InterPro" id="IPR006204">
    <property type="entry name" value="GHMP_kinase_N_dom"/>
</dbReference>
<dbReference type="InterPro" id="IPR004424">
    <property type="entry name" value="IspE"/>
</dbReference>
<dbReference type="InterPro" id="IPR014721">
    <property type="entry name" value="Ribsml_uS5_D2-typ_fold_subgr"/>
</dbReference>
<protein>
    <recommendedName>
        <fullName evidence="2">4-(cytidine 5'-diphospho)-2-C-methyl-D-erythritol kinase</fullName>
        <ecNumber evidence="2">2.7.1.148</ecNumber>
    </recommendedName>
    <alternativeName>
        <fullName evidence="7">4-(cytidine-5'-diphospho)-2-C-methyl-D-erythritol kinase</fullName>
    </alternativeName>
</protein>
<dbReference type="PANTHER" id="PTHR43527">
    <property type="entry name" value="4-DIPHOSPHOCYTIDYL-2-C-METHYL-D-ERYTHRITOL KINASE, CHLOROPLASTIC"/>
    <property type="match status" value="1"/>
</dbReference>
<sequence length="268" mass="30175">MKVKSPAKLNLHLEVLKKRKDGFHELRTVFQLIDLQDEIEFEVTSNKIDLVEKPLPIKDNLILKAAHLLKERTKATQGVKILLNKKIPMEKGLGGGSSNAATTLVVLNKLWETNLNKDQLIKIGLELGSDIPFFIHGINSWAEGRGEIFKPLVLPNQWFLLAFPKTNISTRMAFSDIHIPKTSPITKQEFLNGNSKNSFTNWAKEKFPEIKKIFDQLKSLGVPRLTGTGSTLFLSFKNEKEAQKGLEVFPQGILVRSLDHSPLTGLME</sequence>
<name>A0A381QB01_9ZZZZ</name>
<accession>A0A381QB01</accession>
<dbReference type="GO" id="GO:0050515">
    <property type="term" value="F:4-(cytidine 5'-diphospho)-2-C-methyl-D-erythritol kinase activity"/>
    <property type="evidence" value="ECO:0007669"/>
    <property type="project" value="UniProtKB-EC"/>
</dbReference>
<evidence type="ECO:0000256" key="2">
    <source>
        <dbReference type="ARBA" id="ARBA00012052"/>
    </source>
</evidence>
<evidence type="ECO:0000256" key="5">
    <source>
        <dbReference type="ARBA" id="ARBA00022777"/>
    </source>
</evidence>
<dbReference type="Pfam" id="PF08544">
    <property type="entry name" value="GHMP_kinases_C"/>
    <property type="match status" value="1"/>
</dbReference>
<evidence type="ECO:0000256" key="7">
    <source>
        <dbReference type="ARBA" id="ARBA00032554"/>
    </source>
</evidence>
<reference evidence="10" key="1">
    <citation type="submission" date="2018-05" db="EMBL/GenBank/DDBJ databases">
        <authorList>
            <person name="Lanie J.A."/>
            <person name="Ng W.-L."/>
            <person name="Kazmierczak K.M."/>
            <person name="Andrzejewski T.M."/>
            <person name="Davidsen T.M."/>
            <person name="Wayne K.J."/>
            <person name="Tettelin H."/>
            <person name="Glass J.I."/>
            <person name="Rusch D."/>
            <person name="Podicherti R."/>
            <person name="Tsui H.-C.T."/>
            <person name="Winkler M.E."/>
        </authorList>
    </citation>
    <scope>NUCLEOTIDE SEQUENCE</scope>
</reference>
<dbReference type="SUPFAM" id="SSF55060">
    <property type="entry name" value="GHMP Kinase, C-terminal domain"/>
    <property type="match status" value="1"/>
</dbReference>
<keyword evidence="5" id="KW-0418">Kinase</keyword>
<dbReference type="EMBL" id="UINC01001281">
    <property type="protein sequence ID" value="SUZ76496.1"/>
    <property type="molecule type" value="Genomic_DNA"/>
</dbReference>